<dbReference type="InterPro" id="IPR035919">
    <property type="entry name" value="EAL_sf"/>
</dbReference>
<dbReference type="Pfam" id="PF00990">
    <property type="entry name" value="GGDEF"/>
    <property type="match status" value="1"/>
</dbReference>
<dbReference type="CDD" id="cd01949">
    <property type="entry name" value="GGDEF"/>
    <property type="match status" value="1"/>
</dbReference>
<dbReference type="FunFam" id="3.30.70.270:FF:000001">
    <property type="entry name" value="Diguanylate cyclase domain protein"/>
    <property type="match status" value="1"/>
</dbReference>
<dbReference type="AlphaFoldDB" id="A0A9X0QG32"/>
<dbReference type="SUPFAM" id="SSF141868">
    <property type="entry name" value="EAL domain-like"/>
    <property type="match status" value="1"/>
</dbReference>
<dbReference type="Pfam" id="PF13185">
    <property type="entry name" value="GAF_2"/>
    <property type="match status" value="1"/>
</dbReference>
<gene>
    <name evidence="3" type="ORF">HDF14_003424</name>
</gene>
<dbReference type="Gene3D" id="3.30.70.270">
    <property type="match status" value="1"/>
</dbReference>
<comment type="caution">
    <text evidence="3">The sequence shown here is derived from an EMBL/GenBank/DDBJ whole genome shotgun (WGS) entry which is preliminary data.</text>
</comment>
<dbReference type="InterPro" id="IPR029787">
    <property type="entry name" value="Nucleotide_cyclase"/>
</dbReference>
<evidence type="ECO:0000259" key="2">
    <source>
        <dbReference type="PROSITE" id="PS50887"/>
    </source>
</evidence>
<evidence type="ECO:0000313" key="4">
    <source>
        <dbReference type="Proteomes" id="UP000535182"/>
    </source>
</evidence>
<evidence type="ECO:0000313" key="3">
    <source>
        <dbReference type="EMBL" id="MBB5329802.1"/>
    </source>
</evidence>
<dbReference type="InterPro" id="IPR001633">
    <property type="entry name" value="EAL_dom"/>
</dbReference>
<dbReference type="EMBL" id="JACHEB010000007">
    <property type="protein sequence ID" value="MBB5329802.1"/>
    <property type="molecule type" value="Genomic_DNA"/>
</dbReference>
<dbReference type="InterPro" id="IPR003018">
    <property type="entry name" value="GAF"/>
</dbReference>
<dbReference type="Pfam" id="PF00563">
    <property type="entry name" value="EAL"/>
    <property type="match status" value="1"/>
</dbReference>
<dbReference type="SMART" id="SM00267">
    <property type="entry name" value="GGDEF"/>
    <property type="match status" value="1"/>
</dbReference>
<dbReference type="SUPFAM" id="SSF55781">
    <property type="entry name" value="GAF domain-like"/>
    <property type="match status" value="1"/>
</dbReference>
<dbReference type="PROSITE" id="PS50887">
    <property type="entry name" value="GGDEF"/>
    <property type="match status" value="1"/>
</dbReference>
<accession>A0A9X0QG32</accession>
<feature type="domain" description="EAL" evidence="1">
    <location>
        <begin position="581"/>
        <end position="834"/>
    </location>
</feature>
<keyword evidence="4" id="KW-1185">Reference proteome</keyword>
<dbReference type="SUPFAM" id="SSF55073">
    <property type="entry name" value="Nucleotide cyclase"/>
    <property type="match status" value="1"/>
</dbReference>
<dbReference type="InterPro" id="IPR052155">
    <property type="entry name" value="Biofilm_reg_signaling"/>
</dbReference>
<dbReference type="PANTHER" id="PTHR44757">
    <property type="entry name" value="DIGUANYLATE CYCLASE DGCP"/>
    <property type="match status" value="1"/>
</dbReference>
<dbReference type="PANTHER" id="PTHR44757:SF2">
    <property type="entry name" value="BIOFILM ARCHITECTURE MAINTENANCE PROTEIN MBAA"/>
    <property type="match status" value="1"/>
</dbReference>
<reference evidence="3 4" key="1">
    <citation type="submission" date="2020-08" db="EMBL/GenBank/DDBJ databases">
        <title>Genomic Encyclopedia of Type Strains, Phase IV (KMG-V): Genome sequencing to study the core and pangenomes of soil and plant-associated prokaryotes.</title>
        <authorList>
            <person name="Whitman W."/>
        </authorList>
    </citation>
    <scope>NUCLEOTIDE SEQUENCE [LARGE SCALE GENOMIC DNA]</scope>
    <source>
        <strain evidence="3 4">X5P2</strain>
    </source>
</reference>
<dbReference type="Proteomes" id="UP000535182">
    <property type="component" value="Unassembled WGS sequence"/>
</dbReference>
<dbReference type="SMART" id="SM00065">
    <property type="entry name" value="GAF"/>
    <property type="match status" value="1"/>
</dbReference>
<dbReference type="PROSITE" id="PS50883">
    <property type="entry name" value="EAL"/>
    <property type="match status" value="1"/>
</dbReference>
<dbReference type="SMART" id="SM00052">
    <property type="entry name" value="EAL"/>
    <property type="match status" value="1"/>
</dbReference>
<dbReference type="Gene3D" id="3.30.450.40">
    <property type="match status" value="1"/>
</dbReference>
<dbReference type="InterPro" id="IPR043128">
    <property type="entry name" value="Rev_trsase/Diguanyl_cyclase"/>
</dbReference>
<dbReference type="GO" id="GO:0003824">
    <property type="term" value="F:catalytic activity"/>
    <property type="evidence" value="ECO:0007669"/>
    <property type="project" value="UniProtKB-ARBA"/>
</dbReference>
<dbReference type="NCBIfam" id="TIGR00254">
    <property type="entry name" value="GGDEF"/>
    <property type="match status" value="1"/>
</dbReference>
<evidence type="ECO:0000259" key="1">
    <source>
        <dbReference type="PROSITE" id="PS50883"/>
    </source>
</evidence>
<dbReference type="InterPro" id="IPR000160">
    <property type="entry name" value="GGDEF_dom"/>
</dbReference>
<dbReference type="CDD" id="cd01948">
    <property type="entry name" value="EAL"/>
    <property type="match status" value="1"/>
</dbReference>
<proteinExistence type="predicted"/>
<organism evidence="3 4">
    <name type="scientific">Tunturiibacter gelidiferens</name>
    <dbReference type="NCBI Taxonomy" id="3069689"/>
    <lineage>
        <taxon>Bacteria</taxon>
        <taxon>Pseudomonadati</taxon>
        <taxon>Acidobacteriota</taxon>
        <taxon>Terriglobia</taxon>
        <taxon>Terriglobales</taxon>
        <taxon>Acidobacteriaceae</taxon>
        <taxon>Tunturiibacter</taxon>
    </lineage>
</organism>
<sequence length="850" mass="95061">MPSLNHQLESRSRIENQFFYALVVLQLAISVGSLLGSHSLRSVESTVLNDGAALTSYRSQLDRLQTQMEGGHAGRDDSGNLRALATTMGLSLHVLAETGHPGFATHSSVTAQQAEAFRQLATRPVVDTRWIVDYDRELREVAQSLEHERAATNTAEEEFLGQAQKTHKILLCVERMDAATPLLLLSTILCMTWLRREMRLQVVHGTKIEVELRQERSSLENRIQARTAELQSEVKERMRVQQLNRGRNQVLEMLARDEPTEEIFRVLVEVLAKHRSTWASALHLLEDGILHLKASTDLPEKLIRNLQQLSAGMAGVSELEALSQNKALILRDLAADRKPWTELLRANGIQSLWSAPFFGPDKSPLGTLTIYTLLQYAPSSADLELLETHSQMAAMVLERCRLQDELRRHAYHDSLTALPNRVLGQERLATAIRRAKRNGESIAVLWIDLNKFKQINDVHGHAAGDSVLRQVAERLSKRLRESDTVARMGGDEFMVVLEDIPGRADGQRVAETLLDTLKLPVAFQDLQLSITASIGIALFPDDGDSADELERNADLAMYEAKFGNYGTRTFSSVLNQALIDRRELEQEMASALKHGGFELHYQPQCDQNGRVAAFEALLRFTHPTLGVVPPSRLVPIAEESEMIISLGTWVLREACRQNRQWQVEGYPPVRVAVNISSMQFAREDFADRVAEVLDETGLAPQFLELELTESVVVKDFTESTRQLQRLKRLGVSIAIDDFGTGYSSLNYLHRLPIDRLKIDRSFIQLLNAPNSTLPILEAIISMAKNMELGVVGEGVETDEQMAMLCLKGCDLLQGFLYSRPVSADRAKFLLHAGPLYESLMREDALAVAAV</sequence>
<dbReference type="Gene3D" id="3.20.20.450">
    <property type="entry name" value="EAL domain"/>
    <property type="match status" value="1"/>
</dbReference>
<name>A0A9X0QG32_9BACT</name>
<feature type="domain" description="GGDEF" evidence="2">
    <location>
        <begin position="440"/>
        <end position="575"/>
    </location>
</feature>
<protein>
    <submittedName>
        <fullName evidence="3">Diguanylate cyclase (GGDEF)-like protein</fullName>
    </submittedName>
</protein>
<dbReference type="InterPro" id="IPR029016">
    <property type="entry name" value="GAF-like_dom_sf"/>
</dbReference>
<dbReference type="RefSeq" id="WP_183978588.1">
    <property type="nucleotide sequence ID" value="NZ_JACHEB010000007.1"/>
</dbReference>